<organism evidence="1 2">
    <name type="scientific">Rhabditophanes sp. KR3021</name>
    <dbReference type="NCBI Taxonomy" id="114890"/>
    <lineage>
        <taxon>Eukaryota</taxon>
        <taxon>Metazoa</taxon>
        <taxon>Ecdysozoa</taxon>
        <taxon>Nematoda</taxon>
        <taxon>Chromadorea</taxon>
        <taxon>Rhabditida</taxon>
        <taxon>Tylenchina</taxon>
        <taxon>Panagrolaimomorpha</taxon>
        <taxon>Strongyloidoidea</taxon>
        <taxon>Alloionematidae</taxon>
        <taxon>Rhabditophanes</taxon>
    </lineage>
</organism>
<reference evidence="2" key="1">
    <citation type="submission" date="2016-11" db="UniProtKB">
        <authorList>
            <consortium name="WormBaseParasite"/>
        </authorList>
    </citation>
    <scope>IDENTIFICATION</scope>
    <source>
        <strain evidence="2">KR3021</strain>
    </source>
</reference>
<evidence type="ECO:0000313" key="1">
    <source>
        <dbReference type="Proteomes" id="UP000095286"/>
    </source>
</evidence>
<dbReference type="WBParaSite" id="RSKR_0000203700.1">
    <property type="protein sequence ID" value="RSKR_0000203700.1"/>
    <property type="gene ID" value="RSKR_0000203700"/>
</dbReference>
<dbReference type="Proteomes" id="UP000095286">
    <property type="component" value="Unplaced"/>
</dbReference>
<proteinExistence type="predicted"/>
<name>A0AC35TMC7_9BILA</name>
<evidence type="ECO:0000313" key="2">
    <source>
        <dbReference type="WBParaSite" id="RSKR_0000203700.1"/>
    </source>
</evidence>
<protein>
    <submittedName>
        <fullName evidence="2">Cytochrome P450</fullName>
    </submittedName>
</protein>
<accession>A0AC35TMC7</accession>
<sequence>MVDLHEYFYEQSKPFNGVCTLFIPTPVVILCTYDAIKEALITKGEFTTGRNEGYPEKLLVNLQGGKGLLLSDGPRWRTLRRITLHALRDFGMGKKLMEERVNINIEKMFEFIDKIKDEEVNFDRPIQTCISNIISNILFGISISDDSTETNEFKKSIALLDIAINRLRRDKKLHLFSLFDGHPWILNVLEKTVKVDGLKEYGQFLDKLNEITMSTAKTWVKNSEASNLVHYYLNASESLEEKINSAELCQIASDMLTAGFETTTTLLLHALNYLGANLDKQEFMRNEIFNVIGFDNIIKMNDKASLPYCSAVLMEIMRCSNVIPFNVFHRATEDIVIQGKLIPKDTTIMPHIFSVMKYDKDFVDSDKFMPERWLNENMKTFKKELGEKLVPFSLGKRQCAGEGLAVMELFLVLTRLIQRYKIAPPPGKPKPDTKPIFGDVLKAAAYEFQVIDV</sequence>